<dbReference type="AlphaFoldDB" id="A0A2U2JBP1"/>
<name>A0A2U2JBP1_9FLAO</name>
<dbReference type="Pfam" id="PF12669">
    <property type="entry name" value="FeoB_associated"/>
    <property type="match status" value="1"/>
</dbReference>
<dbReference type="EMBL" id="QFFG01000002">
    <property type="protein sequence ID" value="PWG05725.1"/>
    <property type="molecule type" value="Genomic_DNA"/>
</dbReference>
<organism evidence="2 3">
    <name type="scientific">Polaribacter aquimarinus</name>
    <dbReference type="NCBI Taxonomy" id="2100726"/>
    <lineage>
        <taxon>Bacteria</taxon>
        <taxon>Pseudomonadati</taxon>
        <taxon>Bacteroidota</taxon>
        <taxon>Flavobacteriia</taxon>
        <taxon>Flavobacteriales</taxon>
        <taxon>Flavobacteriaceae</taxon>
    </lineage>
</organism>
<keyword evidence="1" id="KW-1133">Transmembrane helix</keyword>
<keyword evidence="1" id="KW-0812">Transmembrane</keyword>
<keyword evidence="1" id="KW-0472">Membrane</keyword>
<sequence length="38" mass="4362">MQEIITYTLVAVAVLFLIKKYIFPSKNHKNCNSDCGCR</sequence>
<accession>A0A2U2JBP1</accession>
<comment type="caution">
    <text evidence="2">The sequence shown here is derived from an EMBL/GenBank/DDBJ whole genome shotgun (WGS) entry which is preliminary data.</text>
</comment>
<protein>
    <submittedName>
        <fullName evidence="2">FeoB-associated Cys-rich membrane protein</fullName>
    </submittedName>
</protein>
<reference evidence="2 3" key="1">
    <citation type="submission" date="2018-05" db="EMBL/GenBank/DDBJ databases">
        <title>Polaribacter aquimarinus sp. nov., isolated from sediment in a sediment of sea.</title>
        <authorList>
            <person name="Lu D."/>
        </authorList>
    </citation>
    <scope>NUCLEOTIDE SEQUENCE [LARGE SCALE GENOMIC DNA]</scope>
    <source>
        <strain evidence="2 3">ZY113</strain>
    </source>
</reference>
<proteinExistence type="predicted"/>
<evidence type="ECO:0000313" key="3">
    <source>
        <dbReference type="Proteomes" id="UP000245670"/>
    </source>
</evidence>
<keyword evidence="3" id="KW-1185">Reference proteome</keyword>
<dbReference type="Proteomes" id="UP000245670">
    <property type="component" value="Unassembled WGS sequence"/>
</dbReference>
<evidence type="ECO:0000313" key="2">
    <source>
        <dbReference type="EMBL" id="PWG05725.1"/>
    </source>
</evidence>
<dbReference type="OrthoDB" id="828068at2"/>
<gene>
    <name evidence="2" type="ORF">DIS07_04575</name>
</gene>
<feature type="transmembrane region" description="Helical" evidence="1">
    <location>
        <begin position="6"/>
        <end position="23"/>
    </location>
</feature>
<evidence type="ECO:0000256" key="1">
    <source>
        <dbReference type="SAM" id="Phobius"/>
    </source>
</evidence>